<evidence type="ECO:0000313" key="1">
    <source>
        <dbReference type="EMBL" id="ARI76131.1"/>
    </source>
</evidence>
<sequence>MLKTLASLGELESAKEDFENLKRTHPAVFEQLLHVVSLTRQLQIKYGYMGSLVMNEDLKPYYPEYVKESILSLYQREVAKLKDHEDIQVVQERLRKHKNVGYPKLFLLILGAKPEMLKGSTIFK</sequence>
<dbReference type="EMBL" id="CP020772">
    <property type="protein sequence ID" value="ARI76131.1"/>
    <property type="molecule type" value="Genomic_DNA"/>
</dbReference>
<gene>
    <name evidence="1" type="ORF">HM131_04445</name>
</gene>
<accession>A0A1W5ZS92</accession>
<keyword evidence="2" id="KW-1185">Reference proteome</keyword>
<dbReference type="AlphaFoldDB" id="A0A1W5ZS92"/>
<dbReference type="KEGG" id="hmn:HM131_04445"/>
<evidence type="ECO:0000313" key="2">
    <source>
        <dbReference type="Proteomes" id="UP000192527"/>
    </source>
</evidence>
<dbReference type="RefSeq" id="WP_085028361.1">
    <property type="nucleotide sequence ID" value="NZ_CP020772.1"/>
</dbReference>
<dbReference type="OrthoDB" id="2389720at2"/>
<protein>
    <submittedName>
        <fullName evidence="1">Uncharacterized protein</fullName>
    </submittedName>
</protein>
<proteinExistence type="predicted"/>
<dbReference type="STRING" id="402384.HM131_04445"/>
<name>A0A1W5ZS92_9BACI</name>
<organism evidence="1 2">
    <name type="scientific">Halobacillus mangrovi</name>
    <dbReference type="NCBI Taxonomy" id="402384"/>
    <lineage>
        <taxon>Bacteria</taxon>
        <taxon>Bacillati</taxon>
        <taxon>Bacillota</taxon>
        <taxon>Bacilli</taxon>
        <taxon>Bacillales</taxon>
        <taxon>Bacillaceae</taxon>
        <taxon>Halobacillus</taxon>
    </lineage>
</organism>
<dbReference type="Proteomes" id="UP000192527">
    <property type="component" value="Chromosome"/>
</dbReference>
<reference evidence="1 2" key="1">
    <citation type="submission" date="2017-04" db="EMBL/GenBank/DDBJ databases">
        <title>The whole genome sequencing and assembly of Halobacillus mangrovi strain.</title>
        <authorList>
            <person name="Lee S.-J."/>
            <person name="Park M.-K."/>
            <person name="Kim J.-Y."/>
            <person name="Lee Y.-J."/>
            <person name="Yi H."/>
            <person name="Bahn Y.-S."/>
            <person name="Kim J.F."/>
            <person name="Lee D.-W."/>
        </authorList>
    </citation>
    <scope>NUCLEOTIDE SEQUENCE [LARGE SCALE GENOMIC DNA]</scope>
    <source>
        <strain evidence="1 2">KTB 131</strain>
    </source>
</reference>